<protein>
    <submittedName>
        <fullName evidence="6">Extracellular solute-binding protein</fullName>
    </submittedName>
</protein>
<dbReference type="Gene3D" id="3.40.190.10">
    <property type="entry name" value="Periplasmic binding protein-like II"/>
    <property type="match status" value="1"/>
</dbReference>
<comment type="caution">
    <text evidence="6">The sequence shown here is derived from an EMBL/GenBank/DDBJ whole genome shotgun (WGS) entry which is preliminary data.</text>
</comment>
<gene>
    <name evidence="6" type="ORF">D7Z26_21855</name>
</gene>
<dbReference type="InterPro" id="IPR006059">
    <property type="entry name" value="SBP"/>
</dbReference>
<evidence type="ECO:0000256" key="4">
    <source>
        <dbReference type="ARBA" id="ARBA00023139"/>
    </source>
</evidence>
<dbReference type="OrthoDB" id="2675752at2"/>
<name>A0A494XJY5_9BACL</name>
<dbReference type="RefSeq" id="WP_120979154.1">
    <property type="nucleotide sequence ID" value="NZ_RBZM01000010.1"/>
</dbReference>
<keyword evidence="2" id="KW-0732">Signal</keyword>
<evidence type="ECO:0000313" key="6">
    <source>
        <dbReference type="EMBL" id="RKP47863.1"/>
    </source>
</evidence>
<keyword evidence="4" id="KW-0564">Palmitate</keyword>
<keyword evidence="1" id="KW-1003">Cell membrane</keyword>
<dbReference type="PANTHER" id="PTHR43649">
    <property type="entry name" value="ARABINOSE-BINDING PROTEIN-RELATED"/>
    <property type="match status" value="1"/>
</dbReference>
<accession>A0A494XJY5</accession>
<dbReference type="PANTHER" id="PTHR43649:SF33">
    <property type="entry name" value="POLYGALACTURONAN_RHAMNOGALACTURONAN-BINDING PROTEIN YTCQ"/>
    <property type="match status" value="1"/>
</dbReference>
<dbReference type="Pfam" id="PF01547">
    <property type="entry name" value="SBP_bac_1"/>
    <property type="match status" value="1"/>
</dbReference>
<evidence type="ECO:0000256" key="3">
    <source>
        <dbReference type="ARBA" id="ARBA00023136"/>
    </source>
</evidence>
<evidence type="ECO:0000313" key="7">
    <source>
        <dbReference type="Proteomes" id="UP000282076"/>
    </source>
</evidence>
<proteinExistence type="predicted"/>
<dbReference type="SUPFAM" id="SSF53850">
    <property type="entry name" value="Periplasmic binding protein-like II"/>
    <property type="match status" value="1"/>
</dbReference>
<evidence type="ECO:0000256" key="1">
    <source>
        <dbReference type="ARBA" id="ARBA00022475"/>
    </source>
</evidence>
<evidence type="ECO:0000256" key="2">
    <source>
        <dbReference type="ARBA" id="ARBA00022729"/>
    </source>
</evidence>
<keyword evidence="7" id="KW-1185">Reference proteome</keyword>
<keyword evidence="3" id="KW-0472">Membrane</keyword>
<dbReference type="AlphaFoldDB" id="A0A494XJY5"/>
<sequence length="454" mass="51346">MNEAIRQGETLRAPVSRARGFLVMVLAICMLAASSGCTGKTKPPVEPTELTIACFNEMTFDFIYRSALESVYPNTKFKIISLADPIYYRPDLDIRDALKEMFETKKPDLVILWDTQYRYAADAGLLRDLEDMAALNKFDLGTLYEGMLDKVRNNEEGKLYGLSPFFYSSAVYYNKTLFQRYGVPLPDQDMTWDEILRLAGLFVDRPGGENDVRGFSMTSLTKPYDLMSKIARTEGIEMYDKLANRLTFDSDKWHALISKVIAAYEHGTFKAEPYKAKGDTISQDEMVQRDLFAQGKAALTVASEYYVTQLKRQKQTFEWGLLPGPVQSRDPSRGGDVSVDSMFAIPAKSSHPKEAWKLIEGVMSERMSEVYSERDVGLPSRVKGRMAKDPLYEVFYQLRPMPQQSEYLLGVNEKKELLQIIDDETNAAIAGRKSVDDAVAGIQEAGSRLLPDRR</sequence>
<dbReference type="EMBL" id="RBZM01000010">
    <property type="protein sequence ID" value="RKP47863.1"/>
    <property type="molecule type" value="Genomic_DNA"/>
</dbReference>
<dbReference type="Proteomes" id="UP000282076">
    <property type="component" value="Unassembled WGS sequence"/>
</dbReference>
<organism evidence="6 7">
    <name type="scientific">Cohnella endophytica</name>
    <dbReference type="NCBI Taxonomy" id="2419778"/>
    <lineage>
        <taxon>Bacteria</taxon>
        <taxon>Bacillati</taxon>
        <taxon>Bacillota</taxon>
        <taxon>Bacilli</taxon>
        <taxon>Bacillales</taxon>
        <taxon>Paenibacillaceae</taxon>
        <taxon>Cohnella</taxon>
    </lineage>
</organism>
<keyword evidence="5" id="KW-0449">Lipoprotein</keyword>
<dbReference type="InterPro" id="IPR050490">
    <property type="entry name" value="Bact_solute-bd_prot1"/>
</dbReference>
<reference evidence="6 7" key="1">
    <citation type="submission" date="2018-10" db="EMBL/GenBank/DDBJ databases">
        <title>Cohnella sp. M2MS4P-1, whole genome shotgun sequence.</title>
        <authorList>
            <person name="Tuo L."/>
        </authorList>
    </citation>
    <scope>NUCLEOTIDE SEQUENCE [LARGE SCALE GENOMIC DNA]</scope>
    <source>
        <strain evidence="6 7">M2MS4P-1</strain>
    </source>
</reference>
<evidence type="ECO:0000256" key="5">
    <source>
        <dbReference type="ARBA" id="ARBA00023288"/>
    </source>
</evidence>